<keyword evidence="1" id="KW-1133">Transmembrane helix</keyword>
<dbReference type="InterPro" id="IPR012347">
    <property type="entry name" value="Ferritin-like"/>
</dbReference>
<sequence>MDDGKQMQHGSYARFRAMVGTSTVIMFGLMYLNTYALDHVYFSETRFWMMFVMGSVMALVMLAFMWGMYRSTAKNWIIVGVAVAVFAGSLWLVRSQQSVDDAEWMRAMIPHHSIAIMTSERAQISDRRVQQLADSIITAQRKEIAEMQWLLDDIARNGETVTDAEAAGRPIPAMGGWLNADGGATP</sequence>
<dbReference type="Pfam" id="PF03713">
    <property type="entry name" value="DUF305"/>
    <property type="match status" value="1"/>
</dbReference>
<dbReference type="RefSeq" id="WP_131451092.1">
    <property type="nucleotide sequence ID" value="NZ_BMJK01000001.1"/>
</dbReference>
<proteinExistence type="predicted"/>
<evidence type="ECO:0000259" key="2">
    <source>
        <dbReference type="Pfam" id="PF03713"/>
    </source>
</evidence>
<dbReference type="InterPro" id="IPR005183">
    <property type="entry name" value="DUF305_CopM-like"/>
</dbReference>
<feature type="transmembrane region" description="Helical" evidence="1">
    <location>
        <begin position="12"/>
        <end position="32"/>
    </location>
</feature>
<dbReference type="Proteomes" id="UP000460626">
    <property type="component" value="Unassembled WGS sequence"/>
</dbReference>
<evidence type="ECO:0000313" key="4">
    <source>
        <dbReference type="Proteomes" id="UP000460626"/>
    </source>
</evidence>
<organism evidence="3 4">
    <name type="scientific">Aurantiacibacter arachoides</name>
    <dbReference type="NCBI Taxonomy" id="1850444"/>
    <lineage>
        <taxon>Bacteria</taxon>
        <taxon>Pseudomonadati</taxon>
        <taxon>Pseudomonadota</taxon>
        <taxon>Alphaproteobacteria</taxon>
        <taxon>Sphingomonadales</taxon>
        <taxon>Erythrobacteraceae</taxon>
        <taxon>Aurantiacibacter</taxon>
    </lineage>
</organism>
<evidence type="ECO:0000256" key="1">
    <source>
        <dbReference type="SAM" id="Phobius"/>
    </source>
</evidence>
<dbReference type="AlphaFoldDB" id="A0A845A1N0"/>
<name>A0A845A1N0_9SPHN</name>
<dbReference type="EMBL" id="WTYH01000001">
    <property type="protein sequence ID" value="MXO94453.1"/>
    <property type="molecule type" value="Genomic_DNA"/>
</dbReference>
<feature type="transmembrane region" description="Helical" evidence="1">
    <location>
        <begin position="47"/>
        <end position="69"/>
    </location>
</feature>
<comment type="caution">
    <text evidence="3">The sequence shown here is derived from an EMBL/GenBank/DDBJ whole genome shotgun (WGS) entry which is preliminary data.</text>
</comment>
<accession>A0A845A1N0</accession>
<evidence type="ECO:0000313" key="3">
    <source>
        <dbReference type="EMBL" id="MXO94453.1"/>
    </source>
</evidence>
<dbReference type="Gene3D" id="1.20.1260.10">
    <property type="match status" value="1"/>
</dbReference>
<keyword evidence="4" id="KW-1185">Reference proteome</keyword>
<reference evidence="3 4" key="1">
    <citation type="submission" date="2019-12" db="EMBL/GenBank/DDBJ databases">
        <title>Genomic-based taxomic classification of the family Erythrobacteraceae.</title>
        <authorList>
            <person name="Xu L."/>
        </authorList>
    </citation>
    <scope>NUCLEOTIDE SEQUENCE [LARGE SCALE GENOMIC DNA]</scope>
    <source>
        <strain evidence="3 4">RC4-10-4</strain>
    </source>
</reference>
<gene>
    <name evidence="3" type="ORF">GRI62_12685</name>
</gene>
<protein>
    <submittedName>
        <fullName evidence="3">DUF305 domain-containing protein</fullName>
    </submittedName>
</protein>
<keyword evidence="1" id="KW-0812">Transmembrane</keyword>
<dbReference type="OrthoDB" id="517560at2"/>
<keyword evidence="1" id="KW-0472">Membrane</keyword>
<feature type="transmembrane region" description="Helical" evidence="1">
    <location>
        <begin position="76"/>
        <end position="93"/>
    </location>
</feature>
<feature type="domain" description="DUF305" evidence="2">
    <location>
        <begin position="101"/>
        <end position="162"/>
    </location>
</feature>